<evidence type="ECO:0000256" key="1">
    <source>
        <dbReference type="SAM" id="Coils"/>
    </source>
</evidence>
<feature type="region of interest" description="Disordered" evidence="2">
    <location>
        <begin position="640"/>
        <end position="695"/>
    </location>
</feature>
<evidence type="ECO:0000259" key="3">
    <source>
        <dbReference type="Pfam" id="PF04195"/>
    </source>
</evidence>
<organism evidence="4 5">
    <name type="scientific">Helianthus annuus</name>
    <name type="common">Common sunflower</name>
    <dbReference type="NCBI Taxonomy" id="4232"/>
    <lineage>
        <taxon>Eukaryota</taxon>
        <taxon>Viridiplantae</taxon>
        <taxon>Streptophyta</taxon>
        <taxon>Embryophyta</taxon>
        <taxon>Tracheophyta</taxon>
        <taxon>Spermatophyta</taxon>
        <taxon>Magnoliopsida</taxon>
        <taxon>eudicotyledons</taxon>
        <taxon>Gunneridae</taxon>
        <taxon>Pentapetalae</taxon>
        <taxon>asterids</taxon>
        <taxon>campanulids</taxon>
        <taxon>Asterales</taxon>
        <taxon>Asteraceae</taxon>
        <taxon>Asteroideae</taxon>
        <taxon>Heliantheae alliance</taxon>
        <taxon>Heliantheae</taxon>
        <taxon>Helianthus</taxon>
    </lineage>
</organism>
<sequence length="695" mass="77933">MGAKKDLSVSFSSLTQEDVEAFCLEWGIGLKFKLVAPGCDKSIDQCPSDSIAMYCRQFEFSNLRHTFSNFVLNVLEYYHVSFGQIHPQGLARVLHYEVLCRSLGFDPSLLSFHRFFRLAKNGDWFTFDTTKVDKCLVSSMVTTLGAWKDRFFWVSDSIVHFKMVWRQPEAVLNEPEPSEFELNSCFLVAIRKCPLRVRPFPEHLLVLLGISKLWDKSNRDPVFMRDGQVMSSLDFVKSDDTSDVVFAVARGSEQRFEVSSYVSVPNVKGFTKVPTPKVSTRWSNRRLLKGADQPSGSEAIDISDDIVMSAEQGSEGGVEKEKEKELVVTRKKKKLVKKVAVPAIQGSSGKSVEGLEESSADEIYVPNWGVKVGDSFKDPAVCADVLANFAPPSVRDSISEMEGDTMISRMILSNCNLSALLAEGVTRFRKGMQEYEEFTKKKDKMKASIASMKKEIDGFAKKEEAWVKKMHEVTSRHEVEVEGLKKELEVLKVQEKTSLEEQERLKASEVRLVDDNRWLIEHGFQQVVTYLLHSSECNHVFGAVYTKLLAHGRYQGLVVGYKACEAGEPQDKSPLFQPQALKVFQDSVRDMEHMNWPFVGEVSECFDKPLSILQGLKPRDLNEVVCKKVLEFLSKKRSCSGDSEETMSAGGETSKEGSLEASEAASEGRKKKKAKKSKDDGAASSLKPSRLLGVA</sequence>
<proteinExistence type="predicted"/>
<dbReference type="AlphaFoldDB" id="A0A9K3J8N0"/>
<evidence type="ECO:0000256" key="2">
    <source>
        <dbReference type="SAM" id="MobiDB-lite"/>
    </source>
</evidence>
<evidence type="ECO:0000313" key="4">
    <source>
        <dbReference type="EMBL" id="KAF5810851.1"/>
    </source>
</evidence>
<dbReference type="InterPro" id="IPR007321">
    <property type="entry name" value="Transposase_28"/>
</dbReference>
<gene>
    <name evidence="4" type="ORF">HanXRQr2_Chr04g0174531</name>
</gene>
<reference evidence="4" key="2">
    <citation type="submission" date="2020-06" db="EMBL/GenBank/DDBJ databases">
        <title>Helianthus annuus Genome sequencing and assembly Release 2.</title>
        <authorList>
            <person name="Gouzy J."/>
            <person name="Langlade N."/>
            <person name="Munos S."/>
        </authorList>
    </citation>
    <scope>NUCLEOTIDE SEQUENCE</scope>
    <source>
        <tissue evidence="4">Leaves</tissue>
    </source>
</reference>
<dbReference type="Pfam" id="PF04195">
    <property type="entry name" value="Transposase_28"/>
    <property type="match status" value="1"/>
</dbReference>
<evidence type="ECO:0000313" key="5">
    <source>
        <dbReference type="Proteomes" id="UP000215914"/>
    </source>
</evidence>
<dbReference type="EMBL" id="MNCJ02000319">
    <property type="protein sequence ID" value="KAF5810851.1"/>
    <property type="molecule type" value="Genomic_DNA"/>
</dbReference>
<dbReference type="Gramene" id="mRNA:HanXRQr2_Chr04g0174531">
    <property type="protein sequence ID" value="mRNA:HanXRQr2_Chr04g0174531"/>
    <property type="gene ID" value="HanXRQr2_Chr04g0174531"/>
</dbReference>
<keyword evidence="5" id="KW-1185">Reference proteome</keyword>
<dbReference type="PANTHER" id="PTHR31099">
    <property type="entry name" value="OS06G0165300 PROTEIN"/>
    <property type="match status" value="1"/>
</dbReference>
<protein>
    <recommendedName>
        <fullName evidence="3">Transposase (putative) gypsy type domain-containing protein</fullName>
    </recommendedName>
</protein>
<name>A0A9K3J8N0_HELAN</name>
<feature type="domain" description="Transposase (putative) gypsy type" evidence="3">
    <location>
        <begin position="61"/>
        <end position="118"/>
    </location>
</feature>
<accession>A0A9K3J8N0</accession>
<reference evidence="4" key="1">
    <citation type="journal article" date="2017" name="Nature">
        <title>The sunflower genome provides insights into oil metabolism, flowering and Asterid evolution.</title>
        <authorList>
            <person name="Badouin H."/>
            <person name="Gouzy J."/>
            <person name="Grassa C.J."/>
            <person name="Murat F."/>
            <person name="Staton S.E."/>
            <person name="Cottret L."/>
            <person name="Lelandais-Briere C."/>
            <person name="Owens G.L."/>
            <person name="Carrere S."/>
            <person name="Mayjonade B."/>
            <person name="Legrand L."/>
            <person name="Gill N."/>
            <person name="Kane N.C."/>
            <person name="Bowers J.E."/>
            <person name="Hubner S."/>
            <person name="Bellec A."/>
            <person name="Berard A."/>
            <person name="Berges H."/>
            <person name="Blanchet N."/>
            <person name="Boniface M.C."/>
            <person name="Brunel D."/>
            <person name="Catrice O."/>
            <person name="Chaidir N."/>
            <person name="Claudel C."/>
            <person name="Donnadieu C."/>
            <person name="Faraut T."/>
            <person name="Fievet G."/>
            <person name="Helmstetter N."/>
            <person name="King M."/>
            <person name="Knapp S.J."/>
            <person name="Lai Z."/>
            <person name="Le Paslier M.C."/>
            <person name="Lippi Y."/>
            <person name="Lorenzon L."/>
            <person name="Mandel J.R."/>
            <person name="Marage G."/>
            <person name="Marchand G."/>
            <person name="Marquand E."/>
            <person name="Bret-Mestries E."/>
            <person name="Morien E."/>
            <person name="Nambeesan S."/>
            <person name="Nguyen T."/>
            <person name="Pegot-Espagnet P."/>
            <person name="Pouilly N."/>
            <person name="Raftis F."/>
            <person name="Sallet E."/>
            <person name="Schiex T."/>
            <person name="Thomas J."/>
            <person name="Vandecasteele C."/>
            <person name="Vares D."/>
            <person name="Vear F."/>
            <person name="Vautrin S."/>
            <person name="Crespi M."/>
            <person name="Mangin B."/>
            <person name="Burke J.M."/>
            <person name="Salse J."/>
            <person name="Munos S."/>
            <person name="Vincourt P."/>
            <person name="Rieseberg L.H."/>
            <person name="Langlade N.B."/>
        </authorList>
    </citation>
    <scope>NUCLEOTIDE SEQUENCE</scope>
    <source>
        <tissue evidence="4">Leaves</tissue>
    </source>
</reference>
<comment type="caution">
    <text evidence="4">The sequence shown here is derived from an EMBL/GenBank/DDBJ whole genome shotgun (WGS) entry which is preliminary data.</text>
</comment>
<feature type="coiled-coil region" evidence="1">
    <location>
        <begin position="435"/>
        <end position="505"/>
    </location>
</feature>
<dbReference type="Proteomes" id="UP000215914">
    <property type="component" value="Unassembled WGS sequence"/>
</dbReference>
<dbReference type="PANTHER" id="PTHR31099:SF41">
    <property type="entry name" value="TRANSPOSASE (PUTATIVE), GYPSY TYPE-RELATED"/>
    <property type="match status" value="1"/>
</dbReference>
<keyword evidence="1" id="KW-0175">Coiled coil</keyword>